<feature type="transmembrane region" description="Helical" evidence="1">
    <location>
        <begin position="87"/>
        <end position="109"/>
    </location>
</feature>
<keyword evidence="1" id="KW-0812">Transmembrane</keyword>
<dbReference type="eggNOG" id="ENOG502Z7T3">
    <property type="taxonomic scope" value="Bacteria"/>
</dbReference>
<keyword evidence="1" id="KW-1133">Transmembrane helix</keyword>
<protein>
    <recommendedName>
        <fullName evidence="4">Amino acid permease</fullName>
    </recommendedName>
</protein>
<feature type="transmembrane region" description="Helical" evidence="1">
    <location>
        <begin position="50"/>
        <end position="75"/>
    </location>
</feature>
<dbReference type="InterPro" id="IPR024294">
    <property type="entry name" value="DUF3810"/>
</dbReference>
<evidence type="ECO:0000313" key="3">
    <source>
        <dbReference type="Proteomes" id="UP000184396"/>
    </source>
</evidence>
<gene>
    <name evidence="2" type="ORF">SAMN05216261_0006</name>
</gene>
<dbReference type="STRING" id="1178825.SAMN05216261_0006"/>
<name>A0A1M5ZX75_9FLAO</name>
<dbReference type="Proteomes" id="UP000184396">
    <property type="component" value="Unassembled WGS sequence"/>
</dbReference>
<evidence type="ECO:0000313" key="2">
    <source>
        <dbReference type="EMBL" id="SHI28864.1"/>
    </source>
</evidence>
<accession>A0A1M5ZX75</accession>
<keyword evidence="1" id="KW-0472">Membrane</keyword>
<dbReference type="Pfam" id="PF12725">
    <property type="entry name" value="DUF3810"/>
    <property type="match status" value="1"/>
</dbReference>
<keyword evidence="3" id="KW-1185">Reference proteome</keyword>
<sequence>MMLKNKKKLIALSIIPQYLVIKLISNYPDFVEQYYSNGLYPIISKFLRYTLGWMPFSFGDLIYTFGSIYAIRWFYKNRKRLLKDTKYWFIDVFAAFAILFGAFHLFWGLNYHRLPLHKSLNLEQDYTTEQLVKVTELLIEKSNSLHSEISENDTLKVDIPLTKSEIFKMTPSGYENLMQRFQHLEYHPKSLKKSLYSYPLTYMGFSGYLNPLTNEAQVDGLIPVFKFPTTSAHEIAHQLGYAAENEANFIGFMATTNNDNIYFKYAGYTFALRFCLNEIYRRDEALYEDVVLNVNEGILKNYKEVRDFWEAHENPAEPLFKIFYSNFLKANKQSKGMQSYNYVVALIVNYFENEPL</sequence>
<reference evidence="2 3" key="1">
    <citation type="submission" date="2016-11" db="EMBL/GenBank/DDBJ databases">
        <authorList>
            <person name="Jaros S."/>
            <person name="Januszkiewicz K."/>
            <person name="Wedrychowicz H."/>
        </authorList>
    </citation>
    <scope>NUCLEOTIDE SEQUENCE [LARGE SCALE GENOMIC DNA]</scope>
    <source>
        <strain evidence="2 3">CGMCC 1.12213</strain>
    </source>
</reference>
<dbReference type="AlphaFoldDB" id="A0A1M5ZX75"/>
<evidence type="ECO:0000256" key="1">
    <source>
        <dbReference type="SAM" id="Phobius"/>
    </source>
</evidence>
<organism evidence="2 3">
    <name type="scientific">Algibacter luteus</name>
    <dbReference type="NCBI Taxonomy" id="1178825"/>
    <lineage>
        <taxon>Bacteria</taxon>
        <taxon>Pseudomonadati</taxon>
        <taxon>Bacteroidota</taxon>
        <taxon>Flavobacteriia</taxon>
        <taxon>Flavobacteriales</taxon>
        <taxon>Flavobacteriaceae</taxon>
        <taxon>Algibacter</taxon>
    </lineage>
</organism>
<proteinExistence type="predicted"/>
<dbReference type="EMBL" id="FQYK01000001">
    <property type="protein sequence ID" value="SHI28864.1"/>
    <property type="molecule type" value="Genomic_DNA"/>
</dbReference>
<evidence type="ECO:0008006" key="4">
    <source>
        <dbReference type="Google" id="ProtNLM"/>
    </source>
</evidence>